<keyword evidence="1" id="KW-0479">Metal-binding</keyword>
<accession>A0AAD1TL33</accession>
<dbReference type="GO" id="GO:0005615">
    <property type="term" value="C:extracellular space"/>
    <property type="evidence" value="ECO:0007669"/>
    <property type="project" value="TreeGrafter"/>
</dbReference>
<evidence type="ECO:0000256" key="2">
    <source>
        <dbReference type="ARBA" id="ARBA00022837"/>
    </source>
</evidence>
<dbReference type="AlphaFoldDB" id="A0AAD1TL33"/>
<dbReference type="GO" id="GO:0048471">
    <property type="term" value="C:perinuclear region of cytoplasm"/>
    <property type="evidence" value="ECO:0007669"/>
    <property type="project" value="TreeGrafter"/>
</dbReference>
<organism evidence="4 5">
    <name type="scientific">Pelobates cultripes</name>
    <name type="common">Western spadefoot toad</name>
    <dbReference type="NCBI Taxonomy" id="61616"/>
    <lineage>
        <taxon>Eukaryota</taxon>
        <taxon>Metazoa</taxon>
        <taxon>Chordata</taxon>
        <taxon>Craniata</taxon>
        <taxon>Vertebrata</taxon>
        <taxon>Euteleostomi</taxon>
        <taxon>Amphibia</taxon>
        <taxon>Batrachia</taxon>
        <taxon>Anura</taxon>
        <taxon>Pelobatoidea</taxon>
        <taxon>Pelobatidae</taxon>
        <taxon>Pelobates</taxon>
    </lineage>
</organism>
<evidence type="ECO:0000259" key="3">
    <source>
        <dbReference type="PROSITE" id="PS50222"/>
    </source>
</evidence>
<dbReference type="PANTHER" id="PTHR11639:SF76">
    <property type="entry name" value="PROTEIN S100-A16"/>
    <property type="match status" value="1"/>
</dbReference>
<evidence type="ECO:0000313" key="5">
    <source>
        <dbReference type="Proteomes" id="UP001295444"/>
    </source>
</evidence>
<dbReference type="SUPFAM" id="SSF47473">
    <property type="entry name" value="EF-hand"/>
    <property type="match status" value="1"/>
</dbReference>
<dbReference type="PANTHER" id="PTHR11639">
    <property type="entry name" value="S100 CALCIUM-BINDING PROTEIN"/>
    <property type="match status" value="1"/>
</dbReference>
<dbReference type="Pfam" id="PF01023">
    <property type="entry name" value="S_100"/>
    <property type="match status" value="1"/>
</dbReference>
<dbReference type="Proteomes" id="UP001295444">
    <property type="component" value="Chromosome 13"/>
</dbReference>
<dbReference type="GO" id="GO:0048306">
    <property type="term" value="F:calcium-dependent protein binding"/>
    <property type="evidence" value="ECO:0007669"/>
    <property type="project" value="TreeGrafter"/>
</dbReference>
<dbReference type="InterPro" id="IPR018247">
    <property type="entry name" value="EF_Hand_1_Ca_BS"/>
</dbReference>
<reference evidence="4" key="1">
    <citation type="submission" date="2022-03" db="EMBL/GenBank/DDBJ databases">
        <authorList>
            <person name="Alioto T."/>
            <person name="Alioto T."/>
            <person name="Gomez Garrido J."/>
        </authorList>
    </citation>
    <scope>NUCLEOTIDE SEQUENCE</scope>
</reference>
<keyword evidence="5" id="KW-1185">Reference proteome</keyword>
<protein>
    <submittedName>
        <fullName evidence="4">S100-A16</fullName>
    </submittedName>
</protein>
<dbReference type="InterPro" id="IPR013787">
    <property type="entry name" value="S100_Ca-bd_sub"/>
</dbReference>
<dbReference type="Gene3D" id="1.10.238.10">
    <property type="entry name" value="EF-hand"/>
    <property type="match status" value="1"/>
</dbReference>
<proteinExistence type="predicted"/>
<keyword evidence="2" id="KW-0106">Calcium</keyword>
<feature type="domain" description="EF-hand" evidence="3">
    <location>
        <begin position="50"/>
        <end position="85"/>
    </location>
</feature>
<dbReference type="InterPro" id="IPR002048">
    <property type="entry name" value="EF_hand_dom"/>
</dbReference>
<evidence type="ECO:0000256" key="1">
    <source>
        <dbReference type="ARBA" id="ARBA00022723"/>
    </source>
</evidence>
<dbReference type="InterPro" id="IPR011992">
    <property type="entry name" value="EF-hand-dom_pair"/>
</dbReference>
<dbReference type="EMBL" id="OW240924">
    <property type="protein sequence ID" value="CAH2327392.1"/>
    <property type="molecule type" value="Genomic_DNA"/>
</dbReference>
<dbReference type="PROSITE" id="PS50222">
    <property type="entry name" value="EF_HAND_2"/>
    <property type="match status" value="1"/>
</dbReference>
<evidence type="ECO:0000313" key="4">
    <source>
        <dbReference type="EMBL" id="CAH2327392.1"/>
    </source>
</evidence>
<dbReference type="SMART" id="SM01394">
    <property type="entry name" value="S_100"/>
    <property type="match status" value="1"/>
</dbReference>
<dbReference type="GO" id="GO:0005509">
    <property type="term" value="F:calcium ion binding"/>
    <property type="evidence" value="ECO:0007669"/>
    <property type="project" value="InterPro"/>
</dbReference>
<name>A0AAD1TL33_PELCU</name>
<gene>
    <name evidence="4" type="ORF">PECUL_23A003276</name>
</gene>
<sequence>MASDSSKLEDAIELLVRNFYKHAGGNDKMNKEEFRKIITQDLHHILTYTENKEAVDKLIKSVDKDKDKKISFDEYWTLIGTIAKMLSQHMAMQCQK</sequence>
<dbReference type="PROSITE" id="PS00018">
    <property type="entry name" value="EF_HAND_1"/>
    <property type="match status" value="1"/>
</dbReference>